<feature type="transmembrane region" description="Helical" evidence="7">
    <location>
        <begin position="135"/>
        <end position="156"/>
    </location>
</feature>
<organism evidence="9 10">
    <name type="scientific">Cytospora chrysosperma</name>
    <name type="common">Cytospora canker fungus</name>
    <name type="synonym">Sphaeria chrysosperma</name>
    <dbReference type="NCBI Taxonomy" id="252740"/>
    <lineage>
        <taxon>Eukaryota</taxon>
        <taxon>Fungi</taxon>
        <taxon>Dikarya</taxon>
        <taxon>Ascomycota</taxon>
        <taxon>Pezizomycotina</taxon>
        <taxon>Sordariomycetes</taxon>
        <taxon>Sordariomycetidae</taxon>
        <taxon>Diaporthales</taxon>
        <taxon>Cytosporaceae</taxon>
        <taxon>Cytospora</taxon>
    </lineage>
</organism>
<evidence type="ECO:0000256" key="3">
    <source>
        <dbReference type="ARBA" id="ARBA00022989"/>
    </source>
</evidence>
<feature type="transmembrane region" description="Helical" evidence="7">
    <location>
        <begin position="176"/>
        <end position="198"/>
    </location>
</feature>
<dbReference type="InterPro" id="IPR049326">
    <property type="entry name" value="Rhodopsin_dom_fungi"/>
</dbReference>
<evidence type="ECO:0000313" key="9">
    <source>
        <dbReference type="EMBL" id="ROV89391.1"/>
    </source>
</evidence>
<dbReference type="OrthoDB" id="2988756at2759"/>
<feature type="transmembrane region" description="Helical" evidence="7">
    <location>
        <begin position="12"/>
        <end position="29"/>
    </location>
</feature>
<feature type="transmembrane region" description="Helical" evidence="7">
    <location>
        <begin position="219"/>
        <end position="242"/>
    </location>
</feature>
<dbReference type="PANTHER" id="PTHR33048:SF2">
    <property type="entry name" value="SRPK"/>
    <property type="match status" value="1"/>
</dbReference>
<reference evidence="9 10" key="1">
    <citation type="submission" date="2015-09" db="EMBL/GenBank/DDBJ databases">
        <title>Host preference determinants of Valsa canker pathogens revealed by comparative genomics.</title>
        <authorList>
            <person name="Yin Z."/>
            <person name="Huang L."/>
        </authorList>
    </citation>
    <scope>NUCLEOTIDE SEQUENCE [LARGE SCALE GENOMIC DNA]</scope>
    <source>
        <strain evidence="9 10">YSFL</strain>
    </source>
</reference>
<comment type="similarity">
    <text evidence="5">Belongs to the SAT4 family.</text>
</comment>
<feature type="domain" description="Rhodopsin" evidence="8">
    <location>
        <begin position="25"/>
        <end position="276"/>
    </location>
</feature>
<accession>A0A423VEK6</accession>
<evidence type="ECO:0000259" key="8">
    <source>
        <dbReference type="Pfam" id="PF20684"/>
    </source>
</evidence>
<keyword evidence="3 7" id="KW-1133">Transmembrane helix</keyword>
<comment type="caution">
    <text evidence="9">The sequence shown here is derived from an EMBL/GenBank/DDBJ whole genome shotgun (WGS) entry which is preliminary data.</text>
</comment>
<protein>
    <recommendedName>
        <fullName evidence="8">Rhodopsin domain-containing protein</fullName>
    </recommendedName>
</protein>
<dbReference type="AlphaFoldDB" id="A0A423VEK6"/>
<keyword evidence="4 7" id="KW-0472">Membrane</keyword>
<name>A0A423VEK6_CYTCH</name>
<feature type="transmembrane region" description="Helical" evidence="7">
    <location>
        <begin position="101"/>
        <end position="123"/>
    </location>
</feature>
<comment type="subcellular location">
    <subcellularLocation>
        <location evidence="1">Membrane</location>
        <topology evidence="1">Multi-pass membrane protein</topology>
    </subcellularLocation>
</comment>
<feature type="compositionally biased region" description="Polar residues" evidence="6">
    <location>
        <begin position="360"/>
        <end position="374"/>
    </location>
</feature>
<dbReference type="STRING" id="252740.A0A423VEK6"/>
<keyword evidence="2 7" id="KW-0812">Transmembrane</keyword>
<keyword evidence="10" id="KW-1185">Reference proteome</keyword>
<dbReference type="GO" id="GO:0016020">
    <property type="term" value="C:membrane"/>
    <property type="evidence" value="ECO:0007669"/>
    <property type="project" value="UniProtKB-SubCell"/>
</dbReference>
<gene>
    <name evidence="9" type="ORF">VSDG_08645</name>
</gene>
<sequence>MPSEAQEFINEVWGLQGVAYLVLGLRYYSRVVTLGWGKFALDDYLIAVATVIYTAESVAAYFVVAYWKGFANNGMTDEQRAALDPNSEEWQLRVNGSKTHVIGLILYATLIWVLKGCWTIYYARLTEGVETPKRLVKWAFVIMPATYVASMLVAFLKCIPFDHQWQINPSPGNRCMPAISYIQTIFVMVMNILTDLYLMAIPVPMVWKSHLHWRKKVTLTMMFSGGFLQIAFGALRCASILLVGNKDPAQSGYWSVRESFVSFVLTNLPMLYPLFKNFIEKVNSNISNSGTNGLSGRGGSNGQAYRLSSYPESRSKPRIKDPNPLPEYGSDEHIIACEEESRTASITQDSTRAEVESNERQVQSPFQHGTSHGQVVSGLSHQEHKRSLSNSLSAGGILVTTDFVVSEFHETRDTRRGDAYLDV</sequence>
<dbReference type="EMBL" id="LJZO01000058">
    <property type="protein sequence ID" value="ROV89391.1"/>
    <property type="molecule type" value="Genomic_DNA"/>
</dbReference>
<evidence type="ECO:0000256" key="5">
    <source>
        <dbReference type="ARBA" id="ARBA00038359"/>
    </source>
</evidence>
<dbReference type="Pfam" id="PF20684">
    <property type="entry name" value="Fung_rhodopsin"/>
    <property type="match status" value="1"/>
</dbReference>
<dbReference type="Proteomes" id="UP000284375">
    <property type="component" value="Unassembled WGS sequence"/>
</dbReference>
<evidence type="ECO:0000313" key="10">
    <source>
        <dbReference type="Proteomes" id="UP000284375"/>
    </source>
</evidence>
<proteinExistence type="inferred from homology"/>
<evidence type="ECO:0000256" key="1">
    <source>
        <dbReference type="ARBA" id="ARBA00004141"/>
    </source>
</evidence>
<dbReference type="PANTHER" id="PTHR33048">
    <property type="entry name" value="PTH11-LIKE INTEGRAL MEMBRANE PROTEIN (AFU_ORTHOLOGUE AFUA_5G11245)"/>
    <property type="match status" value="1"/>
</dbReference>
<evidence type="ECO:0000256" key="4">
    <source>
        <dbReference type="ARBA" id="ARBA00023136"/>
    </source>
</evidence>
<evidence type="ECO:0000256" key="6">
    <source>
        <dbReference type="SAM" id="MobiDB-lite"/>
    </source>
</evidence>
<evidence type="ECO:0000256" key="2">
    <source>
        <dbReference type="ARBA" id="ARBA00022692"/>
    </source>
</evidence>
<feature type="transmembrane region" description="Helical" evidence="7">
    <location>
        <begin position="41"/>
        <end position="67"/>
    </location>
</feature>
<evidence type="ECO:0000256" key="7">
    <source>
        <dbReference type="SAM" id="Phobius"/>
    </source>
</evidence>
<feature type="region of interest" description="Disordered" evidence="6">
    <location>
        <begin position="341"/>
        <end position="374"/>
    </location>
</feature>
<feature type="region of interest" description="Disordered" evidence="6">
    <location>
        <begin position="290"/>
        <end position="329"/>
    </location>
</feature>
<dbReference type="InterPro" id="IPR052337">
    <property type="entry name" value="SAT4-like"/>
</dbReference>